<evidence type="ECO:0000256" key="6">
    <source>
        <dbReference type="ARBA" id="ARBA00022692"/>
    </source>
</evidence>
<protein>
    <submittedName>
        <fullName evidence="19">Ferrichrome-iron receptor</fullName>
    </submittedName>
    <submittedName>
        <fullName evidence="20">FhuE receptor</fullName>
    </submittedName>
</protein>
<dbReference type="AlphaFoldDB" id="C9QKV0"/>
<dbReference type="EMBL" id="AFWH01000030">
    <property type="protein sequence ID" value="EGU49499.1"/>
    <property type="molecule type" value="Genomic_DNA"/>
</dbReference>
<keyword evidence="6 14" id="KW-0812">Transmembrane</keyword>
<sequence length="701" mass="77184">MFTKSQLALVIGAVLATPAVVAETVKTDEHMVVEGRDYGYKADTNATAMRMEATQLETPGQIAVIDEQIIDEQRASTLGDVLKNDASVSAGGTSRNRERFSLRGFEVQSSSGFLRDGHQHWSHYRQPVELLERVEVVKGPSGLLYGVSAPGGLINMVTKKPTYETQVNVSQDVGSNDHSRTMVDVSGALNDDETLRARTIISKESYSSWRSYGDGSKPQTERLVAGLFVDYDVNDNVTLSVHYDKTNDQGSVDSGALYTLDGQLVGNKEHIWDAQWSEIENDVENVGFNVNANLSDVWSLNTGFNYQDFERNDIESFPGFANVNPDGTGEVSHGGSNRNDKWRFRTAYLDLVADTELAGLEHKFLIGTNWLGYSYDRFERSFTGQDVAAGNTVGVPEFDSSKDPRVSSSSYDTWGFYAQDLMTINEQWQLLAGLRFDRKVQDGVAEENVAPKLGVIFHPADNGSIYASYSESFEPQGQVASSSKRTYTNDGQLLDAAIGKAYEVGTKWELLDNRLFVSGAVFDISQENIELDVEDVATGNYTTTQGGKQQHRGAELAAQGYVTDKLSLSGSAMYLDAEITNHETYAGNRPVDVPEFAASVWSTYAATNEVDVNLGVIYEGSRYGDQANTFKKDAYTRVDMGLAYTYKYDADLDMVARLTVENLFDTDYLAGGGSTSSKHAYAEDVVVGEGRNYMATLQIKY</sequence>
<dbReference type="PANTHER" id="PTHR32552:SF68">
    <property type="entry name" value="FERRICHROME OUTER MEMBRANE TRANSPORTER_PHAGE RECEPTOR"/>
    <property type="match status" value="1"/>
</dbReference>
<evidence type="ECO:0000256" key="14">
    <source>
        <dbReference type="PROSITE-ProRule" id="PRU01360"/>
    </source>
</evidence>
<evidence type="ECO:0000256" key="10">
    <source>
        <dbReference type="ARBA" id="ARBA00023077"/>
    </source>
</evidence>
<reference evidence="20 21" key="3">
    <citation type="journal article" date="2012" name="Int. J. Syst. Evol. Microbiol.">
        <title>Vibrio caribbeanicus sp. nov., isolated from the marine sponge Scleritoderma cyanea.</title>
        <authorList>
            <person name="Hoffmann M."/>
            <person name="Monday S.R."/>
            <person name="Allard M.W."/>
            <person name="Strain E.A."/>
            <person name="Whittaker P."/>
            <person name="Naum M."/>
            <person name="McCarthy P.J."/>
            <person name="Lopez J.V."/>
            <person name="Fischer M."/>
            <person name="Brown E.W."/>
        </authorList>
    </citation>
    <scope>NUCLEOTIDE SEQUENCE [LARGE SCALE GENOMIC DNA]</scope>
    <source>
        <strain evidence="20">CIP 102891</strain>
        <strain evidence="21">CIP 102891 / ATCC 33934</strain>
    </source>
</reference>
<reference evidence="20" key="2">
    <citation type="submission" date="2011-08" db="EMBL/GenBank/DDBJ databases">
        <authorList>
            <person name="Hoffman M."/>
            <person name="Strain E.A."/>
            <person name="Brown E."/>
            <person name="Allard M.W."/>
        </authorList>
    </citation>
    <scope>NUCLEOTIDE SEQUENCE</scope>
    <source>
        <strain evidence="20">CIP 102891</strain>
    </source>
</reference>
<dbReference type="CDD" id="cd01347">
    <property type="entry name" value="ligand_gated_channel"/>
    <property type="match status" value="1"/>
</dbReference>
<dbReference type="InterPro" id="IPR000531">
    <property type="entry name" value="Beta-barrel_TonB"/>
</dbReference>
<keyword evidence="4 14" id="KW-1134">Transmembrane beta strand</keyword>
<evidence type="ECO:0000256" key="7">
    <source>
        <dbReference type="ARBA" id="ARBA00022729"/>
    </source>
</evidence>
<dbReference type="InterPro" id="IPR010105">
    <property type="entry name" value="TonB_sidphr_rcpt"/>
</dbReference>
<evidence type="ECO:0000256" key="8">
    <source>
        <dbReference type="ARBA" id="ARBA00023004"/>
    </source>
</evidence>
<dbReference type="Gene3D" id="2.170.130.10">
    <property type="entry name" value="TonB-dependent receptor, plug domain"/>
    <property type="match status" value="1"/>
</dbReference>
<keyword evidence="9" id="KW-0406">Ion transport</keyword>
<keyword evidence="8" id="KW-0408">Iron</keyword>
<comment type="subcellular location">
    <subcellularLocation>
        <location evidence="1 14">Cell outer membrane</location>
        <topology evidence="1 14">Multi-pass membrane protein</topology>
    </subcellularLocation>
</comment>
<feature type="signal peptide" evidence="16">
    <location>
        <begin position="1"/>
        <end position="22"/>
    </location>
</feature>
<evidence type="ECO:0000256" key="12">
    <source>
        <dbReference type="ARBA" id="ARBA00023170"/>
    </source>
</evidence>
<evidence type="ECO:0000256" key="2">
    <source>
        <dbReference type="ARBA" id="ARBA00009810"/>
    </source>
</evidence>
<comment type="similarity">
    <text evidence="2 14 15">Belongs to the TonB-dependent receptor family.</text>
</comment>
<dbReference type="eggNOG" id="COG4773">
    <property type="taxonomic scope" value="Bacteria"/>
</dbReference>
<evidence type="ECO:0000256" key="16">
    <source>
        <dbReference type="SAM" id="SignalP"/>
    </source>
</evidence>
<dbReference type="PATRIC" id="fig|675816.5.peg.2542"/>
<keyword evidence="11 14" id="KW-0472">Membrane</keyword>
<dbReference type="PROSITE" id="PS52016">
    <property type="entry name" value="TONB_DEPENDENT_REC_3"/>
    <property type="match status" value="1"/>
</dbReference>
<dbReference type="SUPFAM" id="SSF56935">
    <property type="entry name" value="Porins"/>
    <property type="match status" value="1"/>
</dbReference>
<evidence type="ECO:0000313" key="22">
    <source>
        <dbReference type="Proteomes" id="UP000003515"/>
    </source>
</evidence>
<evidence type="ECO:0000259" key="17">
    <source>
        <dbReference type="Pfam" id="PF00593"/>
    </source>
</evidence>
<dbReference type="GO" id="GO:0038023">
    <property type="term" value="F:signaling receptor activity"/>
    <property type="evidence" value="ECO:0007669"/>
    <property type="project" value="InterPro"/>
</dbReference>
<evidence type="ECO:0000256" key="13">
    <source>
        <dbReference type="ARBA" id="ARBA00023237"/>
    </source>
</evidence>
<dbReference type="Gene3D" id="2.40.170.20">
    <property type="entry name" value="TonB-dependent receptor, beta-barrel domain"/>
    <property type="match status" value="1"/>
</dbReference>
<feature type="domain" description="TonB-dependent receptor plug" evidence="18">
    <location>
        <begin position="55"/>
        <end position="152"/>
    </location>
</feature>
<comment type="caution">
    <text evidence="20">The sequence shown here is derived from an EMBL/GenBank/DDBJ whole genome shotgun (WGS) entry which is preliminary data.</text>
</comment>
<evidence type="ECO:0000313" key="20">
    <source>
        <dbReference type="EMBL" id="EGU49499.1"/>
    </source>
</evidence>
<keyword evidence="3 14" id="KW-0813">Transport</keyword>
<evidence type="ECO:0000256" key="9">
    <source>
        <dbReference type="ARBA" id="ARBA00023065"/>
    </source>
</evidence>
<dbReference type="GO" id="GO:0015344">
    <property type="term" value="F:siderophore uptake transmembrane transporter activity"/>
    <property type="evidence" value="ECO:0007669"/>
    <property type="project" value="TreeGrafter"/>
</dbReference>
<accession>C9QKV0</accession>
<dbReference type="NCBIfam" id="TIGR01783">
    <property type="entry name" value="TonB-siderophor"/>
    <property type="match status" value="1"/>
</dbReference>
<evidence type="ECO:0000259" key="18">
    <source>
        <dbReference type="Pfam" id="PF07715"/>
    </source>
</evidence>
<keyword evidence="10 15" id="KW-0798">TonB box</keyword>
<dbReference type="GO" id="GO:0015891">
    <property type="term" value="P:siderophore transport"/>
    <property type="evidence" value="ECO:0007669"/>
    <property type="project" value="InterPro"/>
</dbReference>
<evidence type="ECO:0000256" key="5">
    <source>
        <dbReference type="ARBA" id="ARBA00022496"/>
    </source>
</evidence>
<dbReference type="InterPro" id="IPR039426">
    <property type="entry name" value="TonB-dep_rcpt-like"/>
</dbReference>
<dbReference type="Pfam" id="PF07715">
    <property type="entry name" value="Plug"/>
    <property type="match status" value="1"/>
</dbReference>
<dbReference type="EMBL" id="ACZV01000005">
    <property type="protein sequence ID" value="EEX92444.1"/>
    <property type="molecule type" value="Genomic_DNA"/>
</dbReference>
<keyword evidence="5" id="KW-0410">Iron transport</keyword>
<feature type="domain" description="TonB-dependent receptor-like beta-barrel" evidence="17">
    <location>
        <begin position="232"/>
        <end position="663"/>
    </location>
</feature>
<dbReference type="RefSeq" id="WP_004414190.1">
    <property type="nucleotide sequence ID" value="NZ_ACZV01000005.1"/>
</dbReference>
<evidence type="ECO:0000256" key="3">
    <source>
        <dbReference type="ARBA" id="ARBA00022448"/>
    </source>
</evidence>
<keyword evidence="13 14" id="KW-0998">Cell outer membrane</keyword>
<organism evidence="20 21">
    <name type="scientific">Vibrio orientalis CIP 102891 = ATCC 33934</name>
    <dbReference type="NCBI Taxonomy" id="675816"/>
    <lineage>
        <taxon>Bacteria</taxon>
        <taxon>Pseudomonadati</taxon>
        <taxon>Pseudomonadota</taxon>
        <taxon>Gammaproteobacteria</taxon>
        <taxon>Vibrionales</taxon>
        <taxon>Vibrionaceae</taxon>
        <taxon>Vibrio</taxon>
        <taxon>Vibrio oreintalis group</taxon>
    </lineage>
</organism>
<evidence type="ECO:0000256" key="15">
    <source>
        <dbReference type="RuleBase" id="RU003357"/>
    </source>
</evidence>
<keyword evidence="12 20" id="KW-0675">Receptor</keyword>
<evidence type="ECO:0000256" key="1">
    <source>
        <dbReference type="ARBA" id="ARBA00004571"/>
    </source>
</evidence>
<dbReference type="Proteomes" id="UP000002817">
    <property type="component" value="Unassembled WGS sequence"/>
</dbReference>
<gene>
    <name evidence="19" type="ORF">VIA_003089</name>
    <name evidence="20" type="ORF">VIOR3934_17022</name>
</gene>
<evidence type="ECO:0000313" key="19">
    <source>
        <dbReference type="EMBL" id="EEX92444.1"/>
    </source>
</evidence>
<dbReference type="PANTHER" id="PTHR32552">
    <property type="entry name" value="FERRICHROME IRON RECEPTOR-RELATED"/>
    <property type="match status" value="1"/>
</dbReference>
<evidence type="ECO:0000256" key="4">
    <source>
        <dbReference type="ARBA" id="ARBA00022452"/>
    </source>
</evidence>
<proteinExistence type="inferred from homology"/>
<dbReference type="STRING" id="675816.VIA_003089"/>
<keyword evidence="7 16" id="KW-0732">Signal</keyword>
<dbReference type="OrthoDB" id="127311at2"/>
<evidence type="ECO:0000313" key="21">
    <source>
        <dbReference type="Proteomes" id="UP000002817"/>
    </source>
</evidence>
<dbReference type="Pfam" id="PF00593">
    <property type="entry name" value="TonB_dep_Rec_b-barrel"/>
    <property type="match status" value="1"/>
</dbReference>
<reference evidence="19 22" key="1">
    <citation type="submission" date="2009-10" db="EMBL/GenBank/DDBJ databases">
        <authorList>
            <consortium name="Los Alamos National Laboratory (LANL)"/>
            <consortium name="National Microbial Pathogen Data Resource (NMPDR)"/>
            <person name="Munk A.C."/>
            <person name="Chertkov O."/>
            <person name="Tapia R."/>
            <person name="Green L."/>
            <person name="Rogers Y."/>
            <person name="Detter J.C."/>
            <person name="Bruce D."/>
            <person name="Brettin T.S."/>
            <person name="Colwell R.R."/>
            <person name="Huq A."/>
            <person name="Grim C.J."/>
            <person name="Hasan N.A."/>
            <person name="Bartels D."/>
            <person name="Vonstein V."/>
        </authorList>
    </citation>
    <scope>NUCLEOTIDE SEQUENCE [LARGE SCALE GENOMIC DNA]</scope>
    <source>
        <strain evidence="19 22">CIP 102891</strain>
    </source>
</reference>
<keyword evidence="22" id="KW-1185">Reference proteome</keyword>
<dbReference type="InterPro" id="IPR037066">
    <property type="entry name" value="Plug_dom_sf"/>
</dbReference>
<dbReference type="InterPro" id="IPR036942">
    <property type="entry name" value="Beta-barrel_TonB_sf"/>
</dbReference>
<evidence type="ECO:0000256" key="11">
    <source>
        <dbReference type="ARBA" id="ARBA00023136"/>
    </source>
</evidence>
<dbReference type="GO" id="GO:0009279">
    <property type="term" value="C:cell outer membrane"/>
    <property type="evidence" value="ECO:0007669"/>
    <property type="project" value="UniProtKB-SubCell"/>
</dbReference>
<feature type="chain" id="PRO_5003000664" evidence="16">
    <location>
        <begin position="23"/>
        <end position="701"/>
    </location>
</feature>
<dbReference type="InterPro" id="IPR012910">
    <property type="entry name" value="Plug_dom"/>
</dbReference>
<dbReference type="Proteomes" id="UP000003515">
    <property type="component" value="Unassembled WGS sequence"/>
</dbReference>
<name>C9QKV0_VIBOR</name>